<evidence type="ECO:0000256" key="1">
    <source>
        <dbReference type="SAM" id="MobiDB-lite"/>
    </source>
</evidence>
<accession>A0A9N9AET0</accession>
<name>A0A9N9AET0_9GLOM</name>
<feature type="compositionally biased region" description="Pro residues" evidence="1">
    <location>
        <begin position="116"/>
        <end position="126"/>
    </location>
</feature>
<proteinExistence type="predicted"/>
<reference evidence="2" key="1">
    <citation type="submission" date="2021-06" db="EMBL/GenBank/DDBJ databases">
        <authorList>
            <person name="Kallberg Y."/>
            <person name="Tangrot J."/>
            <person name="Rosling A."/>
        </authorList>
    </citation>
    <scope>NUCLEOTIDE SEQUENCE</scope>
    <source>
        <strain evidence="2">MT106</strain>
    </source>
</reference>
<comment type="caution">
    <text evidence="2">The sequence shown here is derived from an EMBL/GenBank/DDBJ whole genome shotgun (WGS) entry which is preliminary data.</text>
</comment>
<evidence type="ECO:0000313" key="3">
    <source>
        <dbReference type="Proteomes" id="UP000789831"/>
    </source>
</evidence>
<gene>
    <name evidence="2" type="ORF">AGERDE_LOCUS5655</name>
</gene>
<feature type="compositionally biased region" description="Low complexity" evidence="1">
    <location>
        <begin position="127"/>
        <end position="138"/>
    </location>
</feature>
<keyword evidence="3" id="KW-1185">Reference proteome</keyword>
<sequence length="345" mass="38682">MEQEQQKPIIREYSTLPPTPLHLQQAIFLIALGEKEIEDDDDAEIYLGRLIAKEQQVIRKIQRLKEKKKVYCERLKKEEKTEQQQQQQRKKKGKEKEKAISSRLSASAAYTSLASPPHPLSPPQPPLGSSRDPSSPSSYLIISKGRRPLTEYNSEYPSTAAAVSHNDPYRNSGSVTAFHQQLPFPIKRPAEELAPSSVGQLNKQYSSSSLTFFDSINNHGTPNNTHNNRGVNGMNHGYGGTTTMSSSSTASSSAMFSGIANRFGGRDDAYSHYYYNSGDGNNRDYHRYSNQYFDRQPLPQSSVYSSRGPIGGIQPPSRRNIPKSRIPPPSSSSNWFLPDRNRGRF</sequence>
<dbReference type="EMBL" id="CAJVPL010000789">
    <property type="protein sequence ID" value="CAG8529803.1"/>
    <property type="molecule type" value="Genomic_DNA"/>
</dbReference>
<feature type="compositionally biased region" description="Low complexity" evidence="1">
    <location>
        <begin position="101"/>
        <end position="115"/>
    </location>
</feature>
<protein>
    <submittedName>
        <fullName evidence="2">4403_t:CDS:1</fullName>
    </submittedName>
</protein>
<feature type="region of interest" description="Disordered" evidence="1">
    <location>
        <begin position="297"/>
        <end position="345"/>
    </location>
</feature>
<evidence type="ECO:0000313" key="2">
    <source>
        <dbReference type="EMBL" id="CAG8529803.1"/>
    </source>
</evidence>
<organism evidence="2 3">
    <name type="scientific">Ambispora gerdemannii</name>
    <dbReference type="NCBI Taxonomy" id="144530"/>
    <lineage>
        <taxon>Eukaryota</taxon>
        <taxon>Fungi</taxon>
        <taxon>Fungi incertae sedis</taxon>
        <taxon>Mucoromycota</taxon>
        <taxon>Glomeromycotina</taxon>
        <taxon>Glomeromycetes</taxon>
        <taxon>Archaeosporales</taxon>
        <taxon>Ambisporaceae</taxon>
        <taxon>Ambispora</taxon>
    </lineage>
</organism>
<dbReference type="AlphaFoldDB" id="A0A9N9AET0"/>
<feature type="region of interest" description="Disordered" evidence="1">
    <location>
        <begin position="77"/>
        <end position="140"/>
    </location>
</feature>
<dbReference type="OrthoDB" id="10487122at2759"/>
<dbReference type="Proteomes" id="UP000789831">
    <property type="component" value="Unassembled WGS sequence"/>
</dbReference>